<keyword evidence="2" id="KW-1185">Reference proteome</keyword>
<dbReference type="AlphaFoldDB" id="A0AAW1P7D4"/>
<evidence type="ECO:0000313" key="2">
    <source>
        <dbReference type="Proteomes" id="UP001489004"/>
    </source>
</evidence>
<protein>
    <submittedName>
        <fullName evidence="1">Uncharacterized protein</fullName>
    </submittedName>
</protein>
<name>A0AAW1P7D4_9CHLO</name>
<reference evidence="1 2" key="1">
    <citation type="journal article" date="2024" name="Nat. Commun.">
        <title>Phylogenomics reveals the evolutionary origins of lichenization in chlorophyte algae.</title>
        <authorList>
            <person name="Puginier C."/>
            <person name="Libourel C."/>
            <person name="Otte J."/>
            <person name="Skaloud P."/>
            <person name="Haon M."/>
            <person name="Grisel S."/>
            <person name="Petersen M."/>
            <person name="Berrin J.G."/>
            <person name="Delaux P.M."/>
            <person name="Dal Grande F."/>
            <person name="Keller J."/>
        </authorList>
    </citation>
    <scope>NUCLEOTIDE SEQUENCE [LARGE SCALE GENOMIC DNA]</scope>
    <source>
        <strain evidence="1 2">SAG 2043</strain>
    </source>
</reference>
<dbReference type="Proteomes" id="UP001489004">
    <property type="component" value="Unassembled WGS sequence"/>
</dbReference>
<comment type="caution">
    <text evidence="1">The sequence shown here is derived from an EMBL/GenBank/DDBJ whole genome shotgun (WGS) entry which is preliminary data.</text>
</comment>
<accession>A0AAW1P7D4</accession>
<dbReference type="EMBL" id="JALJOR010000020">
    <property type="protein sequence ID" value="KAK9803684.1"/>
    <property type="molecule type" value="Genomic_DNA"/>
</dbReference>
<sequence>MPKVVGKTGVHTQMPAAVIDADATPAALQQKLQAQRDIPAGAFLYLLVSLPDGDTAPRLLDSLEELPAGPLTVKVVKPSAESLAEQLQPISQRLASWKPELWMSGSLWTPQTPLLVAITLCPNREDQNLLTATCAVAVDHVLLSSMRCLAVENIPLFPDKRHPPPHRCLQPLVVSETPDSCALWTLPV</sequence>
<organism evidence="1 2">
    <name type="scientific">[Myrmecia] bisecta</name>
    <dbReference type="NCBI Taxonomy" id="41462"/>
    <lineage>
        <taxon>Eukaryota</taxon>
        <taxon>Viridiplantae</taxon>
        <taxon>Chlorophyta</taxon>
        <taxon>core chlorophytes</taxon>
        <taxon>Trebouxiophyceae</taxon>
        <taxon>Trebouxiales</taxon>
        <taxon>Trebouxiaceae</taxon>
        <taxon>Myrmecia</taxon>
    </lineage>
</organism>
<evidence type="ECO:0000313" key="1">
    <source>
        <dbReference type="EMBL" id="KAK9803684.1"/>
    </source>
</evidence>
<gene>
    <name evidence="1" type="ORF">WJX72_011985</name>
</gene>
<proteinExistence type="predicted"/>